<dbReference type="PANTHER" id="PTHR12419:SF7">
    <property type="entry name" value="OTU DOMAIN-CONTAINING PROTEIN 3"/>
    <property type="match status" value="1"/>
</dbReference>
<feature type="domain" description="OTU" evidence="1">
    <location>
        <begin position="1"/>
        <end position="141"/>
    </location>
</feature>
<accession>A0A024FUQ0</accession>
<dbReference type="PANTHER" id="PTHR12419">
    <property type="entry name" value="OTU DOMAIN CONTAINING PROTEIN"/>
    <property type="match status" value="1"/>
</dbReference>
<gene>
    <name evidence="2" type="ORF">BN9_095500</name>
</gene>
<dbReference type="InterPro" id="IPR050704">
    <property type="entry name" value="Peptidase_C85-like"/>
</dbReference>
<sequence>MDEILGHYSSFILVCVRISKLTETASFGLIRSALSDQLYGGQHLHQLIRRRVVDYIIEKRCLFEPFLEATESFDHYVERMRQDGVWGGNQEIFAASQYFDADILIHQSASVPMLIEYDGRPQRLVHLYFSDSEHYDSIRALGDIETSSPPKRINLSLDGFRTEDFEARWRKRQKDRIETAKAHKTSPSVISVMPIKSGDQDVDQITSSLRKTVRFRDILPPTIATSRKELRQKKKELIRERCP</sequence>
<dbReference type="OrthoDB" id="415023at2759"/>
<dbReference type="Pfam" id="PF02338">
    <property type="entry name" value="OTU"/>
    <property type="match status" value="1"/>
</dbReference>
<dbReference type="PROSITE" id="PS50802">
    <property type="entry name" value="OTU"/>
    <property type="match status" value="1"/>
</dbReference>
<evidence type="ECO:0000313" key="2">
    <source>
        <dbReference type="EMBL" id="CCI10374.1"/>
    </source>
</evidence>
<evidence type="ECO:0000313" key="3">
    <source>
        <dbReference type="Proteomes" id="UP000053237"/>
    </source>
</evidence>
<proteinExistence type="predicted"/>
<protein>
    <recommendedName>
        <fullName evidence="1">OTU domain-containing protein</fullName>
    </recommendedName>
</protein>
<dbReference type="CDD" id="cd22771">
    <property type="entry name" value="OTU_plant_OTU7-like"/>
    <property type="match status" value="1"/>
</dbReference>
<dbReference type="GO" id="GO:0016579">
    <property type="term" value="P:protein deubiquitination"/>
    <property type="evidence" value="ECO:0007669"/>
    <property type="project" value="TreeGrafter"/>
</dbReference>
<evidence type="ECO:0000259" key="1">
    <source>
        <dbReference type="PROSITE" id="PS50802"/>
    </source>
</evidence>
<dbReference type="Gene3D" id="3.90.70.80">
    <property type="match status" value="1"/>
</dbReference>
<dbReference type="EMBL" id="CAIX01000225">
    <property type="protein sequence ID" value="CCI10374.1"/>
    <property type="molecule type" value="Genomic_DNA"/>
</dbReference>
<dbReference type="InParanoid" id="A0A024FUQ0"/>
<dbReference type="InterPro" id="IPR038765">
    <property type="entry name" value="Papain-like_cys_pep_sf"/>
</dbReference>
<dbReference type="InterPro" id="IPR003323">
    <property type="entry name" value="OTU_dom"/>
</dbReference>
<keyword evidence="3" id="KW-1185">Reference proteome</keyword>
<dbReference type="Proteomes" id="UP000053237">
    <property type="component" value="Unassembled WGS sequence"/>
</dbReference>
<dbReference type="SUPFAM" id="SSF54001">
    <property type="entry name" value="Cysteine proteinases"/>
    <property type="match status" value="1"/>
</dbReference>
<dbReference type="GO" id="GO:0004843">
    <property type="term" value="F:cysteine-type deubiquitinase activity"/>
    <property type="evidence" value="ECO:0007669"/>
    <property type="project" value="TreeGrafter"/>
</dbReference>
<organism evidence="2 3">
    <name type="scientific">Albugo candida</name>
    <dbReference type="NCBI Taxonomy" id="65357"/>
    <lineage>
        <taxon>Eukaryota</taxon>
        <taxon>Sar</taxon>
        <taxon>Stramenopiles</taxon>
        <taxon>Oomycota</taxon>
        <taxon>Peronosporomycetes</taxon>
        <taxon>Albuginales</taxon>
        <taxon>Albuginaceae</taxon>
        <taxon>Albugo</taxon>
    </lineage>
</organism>
<reference evidence="2 3" key="1">
    <citation type="submission" date="2012-05" db="EMBL/GenBank/DDBJ databases">
        <title>Recombination and specialization in a pathogen metapopulation.</title>
        <authorList>
            <person name="Gardiner A."/>
            <person name="Kemen E."/>
            <person name="Schultz-Larsen T."/>
            <person name="MacLean D."/>
            <person name="Van Oosterhout C."/>
            <person name="Jones J.D.G."/>
        </authorList>
    </citation>
    <scope>NUCLEOTIDE SEQUENCE [LARGE SCALE GENOMIC DNA]</scope>
    <source>
        <strain evidence="2 3">Ac Nc2</strain>
    </source>
</reference>
<dbReference type="STRING" id="65357.A0A024FUQ0"/>
<comment type="caution">
    <text evidence="2">The sequence shown here is derived from an EMBL/GenBank/DDBJ whole genome shotgun (WGS) entry which is preliminary data.</text>
</comment>
<name>A0A024FUQ0_9STRA</name>
<dbReference type="AlphaFoldDB" id="A0A024FUQ0"/>